<proteinExistence type="predicted"/>
<reference evidence="3" key="1">
    <citation type="submission" date="2018-06" db="EMBL/GenBank/DDBJ databases">
        <authorList>
            <person name="Zhirakovskaya E."/>
        </authorList>
    </citation>
    <scope>NUCLEOTIDE SEQUENCE</scope>
</reference>
<dbReference type="InterPro" id="IPR040764">
    <property type="entry name" value="CvfB_WH"/>
</dbReference>
<feature type="domain" description="Conserved virulence factor B first S1" evidence="1">
    <location>
        <begin position="71"/>
        <end position="128"/>
    </location>
</feature>
<sequence length="280" mass="31658">MVEVGQFNTLRVVKEVPFGLYLDGDDWGEILLPSKFVPSGSKVGDELVVFLYFDSEDKIIATTQRPRAQMGSCAYLKVIDINRVGAFLDWGLDKDLLVPKPEQRRPMEKGKSYIVYLKQDGEGRIVASSKYDRFLDKWRCRLMPGDEVSLLIAETSDLGHKVIVNDSYWGLVHFDDVFQELRYGKRMRGYIKKVRDDGKLDVLLSKTGSDKISDLGGCILAELHKKGGFLPLHDKSSADEIKRVLGESKKSFKRAIGHLYKQNLITLDADGIRLVKGAER</sequence>
<dbReference type="AlphaFoldDB" id="A0A3B0ZBV0"/>
<dbReference type="EMBL" id="UOFP01000077">
    <property type="protein sequence ID" value="VAW85002.1"/>
    <property type="molecule type" value="Genomic_DNA"/>
</dbReference>
<dbReference type="InterPro" id="IPR014464">
    <property type="entry name" value="CvfB_fam"/>
</dbReference>
<dbReference type="Pfam" id="PF17783">
    <property type="entry name" value="WHD_CvfB"/>
    <property type="match status" value="1"/>
</dbReference>
<dbReference type="Gene3D" id="1.10.10.10">
    <property type="entry name" value="Winged helix-like DNA-binding domain superfamily/Winged helix DNA-binding domain"/>
    <property type="match status" value="1"/>
</dbReference>
<dbReference type="PIRSF" id="PIRSF012524">
    <property type="entry name" value="YitL_S1"/>
    <property type="match status" value="1"/>
</dbReference>
<dbReference type="Gene3D" id="2.40.50.140">
    <property type="entry name" value="Nucleic acid-binding proteins"/>
    <property type="match status" value="1"/>
</dbReference>
<organism evidence="3">
    <name type="scientific">hydrothermal vent metagenome</name>
    <dbReference type="NCBI Taxonomy" id="652676"/>
    <lineage>
        <taxon>unclassified sequences</taxon>
        <taxon>metagenomes</taxon>
        <taxon>ecological metagenomes</taxon>
    </lineage>
</organism>
<dbReference type="InterPro" id="IPR039566">
    <property type="entry name" value="CvfB_S1_st"/>
</dbReference>
<evidence type="ECO:0000259" key="1">
    <source>
        <dbReference type="Pfam" id="PF13509"/>
    </source>
</evidence>
<dbReference type="PANTHER" id="PTHR37296">
    <property type="entry name" value="CONSERVED VIRULENCE FACTOR B"/>
    <property type="match status" value="1"/>
</dbReference>
<evidence type="ECO:0000259" key="2">
    <source>
        <dbReference type="Pfam" id="PF17783"/>
    </source>
</evidence>
<evidence type="ECO:0000313" key="3">
    <source>
        <dbReference type="EMBL" id="VAW85002.1"/>
    </source>
</evidence>
<name>A0A3B0ZBV0_9ZZZZ</name>
<gene>
    <name evidence="3" type="ORF">MNBD_GAMMA18-805</name>
</gene>
<feature type="domain" description="Conserved virulence factor B first S1" evidence="1">
    <location>
        <begin position="4"/>
        <end position="64"/>
    </location>
</feature>
<dbReference type="Pfam" id="PF13509">
    <property type="entry name" value="S1_2"/>
    <property type="match status" value="2"/>
</dbReference>
<feature type="domain" description="Conserved virulence factor B-like winged helix" evidence="2">
    <location>
        <begin position="219"/>
        <end position="274"/>
    </location>
</feature>
<dbReference type="InterPro" id="IPR036388">
    <property type="entry name" value="WH-like_DNA-bd_sf"/>
</dbReference>
<dbReference type="InterPro" id="IPR012340">
    <property type="entry name" value="NA-bd_OB-fold"/>
</dbReference>
<dbReference type="PANTHER" id="PTHR37296:SF1">
    <property type="entry name" value="CONSERVED VIRULENCE FACTOR B"/>
    <property type="match status" value="1"/>
</dbReference>
<protein>
    <submittedName>
        <fullName evidence="3">S1 RNA binding domain</fullName>
    </submittedName>
</protein>
<accession>A0A3B0ZBV0</accession>